<evidence type="ECO:0000313" key="2">
    <source>
        <dbReference type="EMBL" id="KAJ0219185.1"/>
    </source>
</evidence>
<comment type="caution">
    <text evidence="2">The sequence shown here is derived from an EMBL/GenBank/DDBJ whole genome shotgun (WGS) entry which is preliminary data.</text>
</comment>
<accession>A0A9R1W6A5</accession>
<name>A0A9R1W6A5_LACSA</name>
<keyword evidence="3" id="KW-1185">Reference proteome</keyword>
<dbReference type="AlphaFoldDB" id="A0A9R1W6A5"/>
<evidence type="ECO:0000313" key="3">
    <source>
        <dbReference type="Proteomes" id="UP000235145"/>
    </source>
</evidence>
<sequence length="97" mass="11071">MEKQSMDAGRNCRSCGSPQRSRLCTMEHHHQDHPPPRQVQSPINFSDQEVVFAGGHGFRRRRRREGEAIRGIVEKSHVFELLGSQLIKPLATIRVSI</sequence>
<protein>
    <submittedName>
        <fullName evidence="2">Uncharacterized protein</fullName>
    </submittedName>
</protein>
<dbReference type="EMBL" id="NBSK02000003">
    <property type="protein sequence ID" value="KAJ0219185.1"/>
    <property type="molecule type" value="Genomic_DNA"/>
</dbReference>
<feature type="region of interest" description="Disordered" evidence="1">
    <location>
        <begin position="1"/>
        <end position="41"/>
    </location>
</feature>
<proteinExistence type="predicted"/>
<dbReference type="Proteomes" id="UP000235145">
    <property type="component" value="Unassembled WGS sequence"/>
</dbReference>
<reference evidence="2 3" key="1">
    <citation type="journal article" date="2017" name="Nat. Commun.">
        <title>Genome assembly with in vitro proximity ligation data and whole-genome triplication in lettuce.</title>
        <authorList>
            <person name="Reyes-Chin-Wo S."/>
            <person name="Wang Z."/>
            <person name="Yang X."/>
            <person name="Kozik A."/>
            <person name="Arikit S."/>
            <person name="Song C."/>
            <person name="Xia L."/>
            <person name="Froenicke L."/>
            <person name="Lavelle D.O."/>
            <person name="Truco M.J."/>
            <person name="Xia R."/>
            <person name="Zhu S."/>
            <person name="Xu C."/>
            <person name="Xu H."/>
            <person name="Xu X."/>
            <person name="Cox K."/>
            <person name="Korf I."/>
            <person name="Meyers B.C."/>
            <person name="Michelmore R.W."/>
        </authorList>
    </citation>
    <scope>NUCLEOTIDE SEQUENCE [LARGE SCALE GENOMIC DNA]</scope>
    <source>
        <strain evidence="3">cv. Salinas</strain>
        <tissue evidence="2">Seedlings</tissue>
    </source>
</reference>
<organism evidence="2 3">
    <name type="scientific">Lactuca sativa</name>
    <name type="common">Garden lettuce</name>
    <dbReference type="NCBI Taxonomy" id="4236"/>
    <lineage>
        <taxon>Eukaryota</taxon>
        <taxon>Viridiplantae</taxon>
        <taxon>Streptophyta</taxon>
        <taxon>Embryophyta</taxon>
        <taxon>Tracheophyta</taxon>
        <taxon>Spermatophyta</taxon>
        <taxon>Magnoliopsida</taxon>
        <taxon>eudicotyledons</taxon>
        <taxon>Gunneridae</taxon>
        <taxon>Pentapetalae</taxon>
        <taxon>asterids</taxon>
        <taxon>campanulids</taxon>
        <taxon>Asterales</taxon>
        <taxon>Asteraceae</taxon>
        <taxon>Cichorioideae</taxon>
        <taxon>Cichorieae</taxon>
        <taxon>Lactucinae</taxon>
        <taxon>Lactuca</taxon>
    </lineage>
</organism>
<feature type="compositionally biased region" description="Basic and acidic residues" evidence="1">
    <location>
        <begin position="25"/>
        <end position="35"/>
    </location>
</feature>
<evidence type="ECO:0000256" key="1">
    <source>
        <dbReference type="SAM" id="MobiDB-lite"/>
    </source>
</evidence>
<gene>
    <name evidence="2" type="ORF">LSAT_V11C300117460</name>
</gene>